<dbReference type="InterPro" id="IPR000847">
    <property type="entry name" value="LysR_HTH_N"/>
</dbReference>
<feature type="domain" description="HTH lysR-type" evidence="5">
    <location>
        <begin position="1"/>
        <end position="58"/>
    </location>
</feature>
<keyword evidence="4" id="KW-0804">Transcription</keyword>
<proteinExistence type="inferred from homology"/>
<dbReference type="InterPro" id="IPR036390">
    <property type="entry name" value="WH_DNA-bd_sf"/>
</dbReference>
<dbReference type="Pfam" id="PF00126">
    <property type="entry name" value="HTH_1"/>
    <property type="match status" value="1"/>
</dbReference>
<keyword evidence="2" id="KW-0805">Transcription regulation</keyword>
<sequence length="295" mass="32957">MRLRHIEIFHAIYTTGSITNAANMLHVSQPSVSKVLAHAELQLGFNLFKRIKGRLIPTDEAEMLYTEVDKIYKQILALKNTTDNIKKLEFGRINLGISPALGFDVTPISIAKYHQKFSNVEFNITTIHNDSVQQALMEHKCDLAVLFAPEDMPGVKAIDLTTSELVIVYPKKLFPHCPDKLKLSEVADVEFIDITSSGPLGDIAWKRLLEEKVAPKSLIKVQTYFIAARLVAQGLGICIVDKFTAENNLTEDIAIASFDPLLNVSIKGLHLENKGLPKVVQEYIPYLTEVFASKK</sequence>
<dbReference type="SUPFAM" id="SSF53850">
    <property type="entry name" value="Periplasmic binding protein-like II"/>
    <property type="match status" value="1"/>
</dbReference>
<evidence type="ECO:0000313" key="7">
    <source>
        <dbReference type="Proteomes" id="UP001248581"/>
    </source>
</evidence>
<dbReference type="PANTHER" id="PTHR30427:SF1">
    <property type="entry name" value="TRANSCRIPTIONAL ACTIVATOR PROTEIN LYSR"/>
    <property type="match status" value="1"/>
</dbReference>
<protein>
    <submittedName>
        <fullName evidence="6">LysR family transcriptional regulator</fullName>
    </submittedName>
</protein>
<evidence type="ECO:0000256" key="4">
    <source>
        <dbReference type="ARBA" id="ARBA00023163"/>
    </source>
</evidence>
<dbReference type="Pfam" id="PF03466">
    <property type="entry name" value="LysR_substrate"/>
    <property type="match status" value="1"/>
</dbReference>
<evidence type="ECO:0000256" key="2">
    <source>
        <dbReference type="ARBA" id="ARBA00023015"/>
    </source>
</evidence>
<organism evidence="6 7">
    <name type="scientific">Thalassotalea nanhaiensis</name>
    <dbReference type="NCBI Taxonomy" id="3065648"/>
    <lineage>
        <taxon>Bacteria</taxon>
        <taxon>Pseudomonadati</taxon>
        <taxon>Pseudomonadota</taxon>
        <taxon>Gammaproteobacteria</taxon>
        <taxon>Alteromonadales</taxon>
        <taxon>Colwelliaceae</taxon>
        <taxon>Thalassotalea</taxon>
    </lineage>
</organism>
<dbReference type="Proteomes" id="UP001248581">
    <property type="component" value="Chromosome"/>
</dbReference>
<evidence type="ECO:0000256" key="1">
    <source>
        <dbReference type="ARBA" id="ARBA00009437"/>
    </source>
</evidence>
<dbReference type="PANTHER" id="PTHR30427">
    <property type="entry name" value="TRANSCRIPTIONAL ACTIVATOR PROTEIN LYSR"/>
    <property type="match status" value="1"/>
</dbReference>
<dbReference type="Gene3D" id="3.40.190.290">
    <property type="match status" value="1"/>
</dbReference>
<name>A0ABY9TNA5_9GAMM</name>
<dbReference type="RefSeq" id="WP_348389469.1">
    <property type="nucleotide sequence ID" value="NZ_CP134146.1"/>
</dbReference>
<dbReference type="InterPro" id="IPR036388">
    <property type="entry name" value="WH-like_DNA-bd_sf"/>
</dbReference>
<evidence type="ECO:0000313" key="6">
    <source>
        <dbReference type="EMBL" id="WNC70328.1"/>
    </source>
</evidence>
<reference evidence="7" key="1">
    <citation type="submission" date="2023-09" db="EMBL/GenBank/DDBJ databases">
        <authorList>
            <person name="Li S."/>
            <person name="Li X."/>
            <person name="Zhang C."/>
            <person name="Zhao Z."/>
        </authorList>
    </citation>
    <scope>NUCLEOTIDE SEQUENCE [LARGE SCALE GENOMIC DNA]</scope>
    <source>
        <strain evidence="7">SQ345</strain>
    </source>
</reference>
<dbReference type="SUPFAM" id="SSF46785">
    <property type="entry name" value="Winged helix' DNA-binding domain"/>
    <property type="match status" value="1"/>
</dbReference>
<keyword evidence="7" id="KW-1185">Reference proteome</keyword>
<dbReference type="CDD" id="cd05466">
    <property type="entry name" value="PBP2_LTTR_substrate"/>
    <property type="match status" value="1"/>
</dbReference>
<dbReference type="InterPro" id="IPR005119">
    <property type="entry name" value="LysR_subst-bd"/>
</dbReference>
<keyword evidence="3" id="KW-0238">DNA-binding</keyword>
<dbReference type="Gene3D" id="1.10.10.10">
    <property type="entry name" value="Winged helix-like DNA-binding domain superfamily/Winged helix DNA-binding domain"/>
    <property type="match status" value="1"/>
</dbReference>
<comment type="similarity">
    <text evidence="1">Belongs to the LysR transcriptional regulatory family.</text>
</comment>
<dbReference type="PROSITE" id="PS50931">
    <property type="entry name" value="HTH_LYSR"/>
    <property type="match status" value="1"/>
</dbReference>
<dbReference type="PRINTS" id="PR00039">
    <property type="entry name" value="HTHLYSR"/>
</dbReference>
<accession>A0ABY9TNA5</accession>
<dbReference type="EMBL" id="CP134146">
    <property type="protein sequence ID" value="WNC70328.1"/>
    <property type="molecule type" value="Genomic_DNA"/>
</dbReference>
<evidence type="ECO:0000259" key="5">
    <source>
        <dbReference type="PROSITE" id="PS50931"/>
    </source>
</evidence>
<gene>
    <name evidence="6" type="ORF">RI845_09345</name>
</gene>
<evidence type="ECO:0000256" key="3">
    <source>
        <dbReference type="ARBA" id="ARBA00023125"/>
    </source>
</evidence>